<dbReference type="InterPro" id="IPR003542">
    <property type="entry name" value="Enbac_synth_compD-like"/>
</dbReference>
<feature type="domain" description="4'-phosphopantetheinyl transferase N-terminal" evidence="6">
    <location>
        <begin position="30"/>
        <end position="97"/>
    </location>
</feature>
<evidence type="ECO:0000313" key="7">
    <source>
        <dbReference type="EMBL" id="WTW61738.1"/>
    </source>
</evidence>
<feature type="domain" description="4'-phosphopantetheinyl transferase" evidence="5">
    <location>
        <begin position="105"/>
        <end position="185"/>
    </location>
</feature>
<gene>
    <name evidence="7" type="ORF">OG549_14310</name>
</gene>
<dbReference type="GO" id="GO:0005886">
    <property type="term" value="C:plasma membrane"/>
    <property type="evidence" value="ECO:0007669"/>
    <property type="project" value="TreeGrafter"/>
</dbReference>
<dbReference type="PRINTS" id="PR01399">
    <property type="entry name" value="ENTSNTHTASED"/>
</dbReference>
<dbReference type="GO" id="GO:0009366">
    <property type="term" value="C:enterobactin synthetase complex"/>
    <property type="evidence" value="ECO:0007669"/>
    <property type="project" value="InterPro"/>
</dbReference>
<dbReference type="InterPro" id="IPR037143">
    <property type="entry name" value="4-PPantetheinyl_Trfase_dom_sf"/>
</dbReference>
<accession>A0AAU2V2T0</accession>
<protein>
    <submittedName>
        <fullName evidence="7">4'-phosphopantetheinyl transferase superfamily protein</fullName>
    </submittedName>
</protein>
<feature type="binding site" evidence="3">
    <location>
        <position position="109"/>
    </location>
    <ligand>
        <name>Mg(2+)</name>
        <dbReference type="ChEBI" id="CHEBI:18420"/>
    </ligand>
</feature>
<name>A0AAU2V2T0_9ACTN</name>
<feature type="binding site" evidence="3">
    <location>
        <position position="108"/>
    </location>
    <ligand>
        <name>Mg(2+)</name>
        <dbReference type="ChEBI" id="CHEBI:18420"/>
    </ligand>
</feature>
<feature type="binding site" evidence="2">
    <location>
        <position position="154"/>
    </location>
    <ligand>
        <name>CoA</name>
        <dbReference type="ChEBI" id="CHEBI:57287"/>
    </ligand>
</feature>
<dbReference type="EMBL" id="CP108318">
    <property type="protein sequence ID" value="WTW61738.1"/>
    <property type="molecule type" value="Genomic_DNA"/>
</dbReference>
<proteinExistence type="predicted"/>
<evidence type="ECO:0000256" key="3">
    <source>
        <dbReference type="PIRSR" id="PIRSR603542-2"/>
    </source>
</evidence>
<dbReference type="Pfam" id="PF01648">
    <property type="entry name" value="ACPS"/>
    <property type="match status" value="1"/>
</dbReference>
<organism evidence="7">
    <name type="scientific">Streptomyces sp. NBC_00003</name>
    <dbReference type="NCBI Taxonomy" id="2903608"/>
    <lineage>
        <taxon>Bacteria</taxon>
        <taxon>Bacillati</taxon>
        <taxon>Actinomycetota</taxon>
        <taxon>Actinomycetes</taxon>
        <taxon>Kitasatosporales</taxon>
        <taxon>Streptomycetaceae</taxon>
        <taxon>Streptomyces</taxon>
    </lineage>
</organism>
<reference evidence="7" key="1">
    <citation type="submission" date="2022-10" db="EMBL/GenBank/DDBJ databases">
        <title>The complete genomes of actinobacterial strains from the NBC collection.</title>
        <authorList>
            <person name="Joergensen T.S."/>
            <person name="Alvarez Arevalo M."/>
            <person name="Sterndorff E.B."/>
            <person name="Faurdal D."/>
            <person name="Vuksanovic O."/>
            <person name="Mourched A.-S."/>
            <person name="Charusanti P."/>
            <person name="Shaw S."/>
            <person name="Blin K."/>
            <person name="Weber T."/>
        </authorList>
    </citation>
    <scope>NUCLEOTIDE SEQUENCE</scope>
    <source>
        <strain evidence="7">NBC_00003</strain>
    </source>
</reference>
<evidence type="ECO:0000259" key="5">
    <source>
        <dbReference type="Pfam" id="PF01648"/>
    </source>
</evidence>
<dbReference type="AlphaFoldDB" id="A0AAU2V2T0"/>
<dbReference type="InterPro" id="IPR041354">
    <property type="entry name" value="4PPT_N"/>
</dbReference>
<feature type="binding site" evidence="2">
    <location>
        <position position="42"/>
    </location>
    <ligand>
        <name>CoA</name>
        <dbReference type="ChEBI" id="CHEBI:57287"/>
    </ligand>
</feature>
<feature type="binding site" evidence="2">
    <location>
        <begin position="86"/>
        <end position="87"/>
    </location>
    <ligand>
        <name>CoA</name>
        <dbReference type="ChEBI" id="CHEBI:57287"/>
    </ligand>
</feature>
<evidence type="ECO:0000256" key="1">
    <source>
        <dbReference type="ARBA" id="ARBA00022679"/>
    </source>
</evidence>
<dbReference type="GO" id="GO:0009239">
    <property type="term" value="P:enterobactin biosynthetic process"/>
    <property type="evidence" value="ECO:0007669"/>
    <property type="project" value="InterPro"/>
</dbReference>
<evidence type="ECO:0000256" key="4">
    <source>
        <dbReference type="SAM" id="MobiDB-lite"/>
    </source>
</evidence>
<feature type="binding site" evidence="2">
    <location>
        <position position="108"/>
    </location>
    <ligand>
        <name>CoA</name>
        <dbReference type="ChEBI" id="CHEBI:57287"/>
    </ligand>
</feature>
<dbReference type="SUPFAM" id="SSF56214">
    <property type="entry name" value="4'-phosphopantetheinyl transferase"/>
    <property type="match status" value="1"/>
</dbReference>
<evidence type="ECO:0000256" key="2">
    <source>
        <dbReference type="PIRSR" id="PIRSR603542-1"/>
    </source>
</evidence>
<keyword evidence="3" id="KW-0460">Magnesium</keyword>
<comment type="cofactor">
    <cofactor evidence="3">
        <name>Mg(2+)</name>
        <dbReference type="ChEBI" id="CHEBI:18420"/>
    </cofactor>
</comment>
<dbReference type="GO" id="GO:0000287">
    <property type="term" value="F:magnesium ion binding"/>
    <property type="evidence" value="ECO:0007669"/>
    <property type="project" value="InterPro"/>
</dbReference>
<dbReference type="PANTHER" id="PTHR38096:SF1">
    <property type="entry name" value="ENTEROBACTIN SYNTHASE COMPONENT D"/>
    <property type="match status" value="1"/>
</dbReference>
<keyword evidence="1 7" id="KW-0808">Transferase</keyword>
<sequence length="241" mass="25453">MIESLLPRSAAATASEHFGDTPDGEGLFPQERALIAGAGAGRRREFTTVRACARLALKELGLAPAALLPDESGAPVWPTGIVGSMTHCRGYRAAVVARRTSVRALGIDAEPHRPLRDGVLRLVARPEEQAALAGLDGTVCWGRLLFSAKEAAFKAWSPGARAGGVRPRVPHDIRVTLRPTDGTFQAEILPDHPEATRVEGRWLATTDLLLTAVSVPASPAGSGAPETAEEAAEAKPKRKRA</sequence>
<feature type="region of interest" description="Disordered" evidence="4">
    <location>
        <begin position="1"/>
        <end position="26"/>
    </location>
</feature>
<dbReference type="InterPro" id="IPR008278">
    <property type="entry name" value="4-PPantetheinyl_Trfase_dom"/>
</dbReference>
<feature type="region of interest" description="Disordered" evidence="4">
    <location>
        <begin position="216"/>
        <end position="241"/>
    </location>
</feature>
<keyword evidence="3" id="KW-0479">Metal-binding</keyword>
<feature type="binding site" evidence="2">
    <location>
        <position position="150"/>
    </location>
    <ligand>
        <name>CoA</name>
        <dbReference type="ChEBI" id="CHEBI:57287"/>
    </ligand>
</feature>
<dbReference type="GO" id="GO:0008897">
    <property type="term" value="F:holo-[acyl-carrier-protein] synthase activity"/>
    <property type="evidence" value="ECO:0007669"/>
    <property type="project" value="InterPro"/>
</dbReference>
<dbReference type="PANTHER" id="PTHR38096">
    <property type="entry name" value="ENTEROBACTIN SYNTHASE COMPONENT D"/>
    <property type="match status" value="1"/>
</dbReference>
<feature type="binding site" evidence="2">
    <location>
        <position position="50"/>
    </location>
    <ligand>
        <name>CoA</name>
        <dbReference type="ChEBI" id="CHEBI:57287"/>
    </ligand>
</feature>
<feature type="binding site" evidence="3">
    <location>
        <position position="110"/>
    </location>
    <ligand>
        <name>Mg(2+)</name>
        <dbReference type="ChEBI" id="CHEBI:18420"/>
    </ligand>
</feature>
<dbReference type="Pfam" id="PF17837">
    <property type="entry name" value="4PPT_N"/>
    <property type="match status" value="1"/>
</dbReference>
<evidence type="ECO:0000259" key="6">
    <source>
        <dbReference type="Pfam" id="PF17837"/>
    </source>
</evidence>